<feature type="transmembrane region" description="Helical" evidence="6">
    <location>
        <begin position="419"/>
        <end position="440"/>
    </location>
</feature>
<proteinExistence type="predicted"/>
<comment type="subcellular location">
    <subcellularLocation>
        <location evidence="1">Cell membrane</location>
        <topology evidence="1">Multi-pass membrane protein</topology>
    </subcellularLocation>
</comment>
<dbReference type="RefSeq" id="WP_125696202.1">
    <property type="nucleotide sequence ID" value="NZ_JBHTOG010000039.1"/>
</dbReference>
<dbReference type="Pfam" id="PF03772">
    <property type="entry name" value="Competence"/>
    <property type="match status" value="1"/>
</dbReference>
<sequence>MTRRWVFAAAFFAGGLYLWLEPWWIGAVLVGWALVKNRWAKWPLMLGLFVVGMSVGWRGAAATRDPPKPSGSVIVLPTNWGGTDTLLRYTGIAANGVPVSGSAVVTKEEADRLRATTQPQVVQWHGDLTRLQPARNQYEFDYAQYVWFHDGLAYESPRQALVVTAFAPRTLTEHLTGLRAKLLARVQQLPETIRRYAKGLLLGQVDEELDDMREDLVQLGIFHLFSVSGLHLFALLAGLIWLTDRLRIPKEAAEWTLIALLPLLPLLLGGGAGIVRAVWLSEVRLLTARMRLPLSRLDGFSLVLMGNLALQPYILHTFGGQLTYLLAGALYLLPAGPRLKRNFHLGLIGLPVILAHTFRFHLLQVFFNWLLVPVFELAVMPLVLVTLIFPGGPWTEALEPGLQLGEKGLHALTALPGDVIFGAVPAALAVLGVGVVLVSLARRQKRWLIAWLVAAWLVANVHPQWRVTLFDVGQGDAILIEAPFKQAAVLVDTGGRGFGTVREPPAKRAIVNYLHARGLNHLDILVLTHADADHVGDAGLLAQLMPVRRLVTTTLAARHRYILAAKAGQVASHTPLLAPAILTVGPLKLKVVAPESADAKEKNADSLVLYGKIDKYFWLLTGDADRAVEAKIAPLIGRVDMLKVGHHGSRTSSDPAFIAQIDPKLALISAGVNNRYGHPHEETLETFAAQGVPVLNTADRGMIWVSGQQVFTQLTGAAAGK</sequence>
<feature type="transmembrane region" description="Helical" evidence="6">
    <location>
        <begin position="366"/>
        <end position="389"/>
    </location>
</feature>
<dbReference type="Pfam" id="PF00753">
    <property type="entry name" value="Lactamase_B"/>
    <property type="match status" value="1"/>
</dbReference>
<evidence type="ECO:0000256" key="5">
    <source>
        <dbReference type="ARBA" id="ARBA00023136"/>
    </source>
</evidence>
<evidence type="ECO:0000259" key="7">
    <source>
        <dbReference type="SMART" id="SM00849"/>
    </source>
</evidence>
<dbReference type="EMBL" id="JBHTOG010000039">
    <property type="protein sequence ID" value="MFD1432589.1"/>
    <property type="molecule type" value="Genomic_DNA"/>
</dbReference>
<evidence type="ECO:0000313" key="8">
    <source>
        <dbReference type="EMBL" id="MFD1432589.1"/>
    </source>
</evidence>
<reference evidence="9" key="1">
    <citation type="journal article" date="2019" name="Int. J. Syst. Evol. Microbiol.">
        <title>The Global Catalogue of Microorganisms (GCM) 10K type strain sequencing project: providing services to taxonomists for standard genome sequencing and annotation.</title>
        <authorList>
            <consortium name="The Broad Institute Genomics Platform"/>
            <consortium name="The Broad Institute Genome Sequencing Center for Infectious Disease"/>
            <person name="Wu L."/>
            <person name="Ma J."/>
        </authorList>
    </citation>
    <scope>NUCLEOTIDE SEQUENCE [LARGE SCALE GENOMIC DNA]</scope>
    <source>
        <strain evidence="9">CCM 8947</strain>
    </source>
</reference>
<feature type="transmembrane region" description="Helical" evidence="6">
    <location>
        <begin position="6"/>
        <end position="35"/>
    </location>
</feature>
<keyword evidence="5 6" id="KW-0472">Membrane</keyword>
<evidence type="ECO:0000313" key="9">
    <source>
        <dbReference type="Proteomes" id="UP001597192"/>
    </source>
</evidence>
<feature type="transmembrane region" description="Helical" evidence="6">
    <location>
        <begin position="221"/>
        <end position="243"/>
    </location>
</feature>
<feature type="transmembrane region" description="Helical" evidence="6">
    <location>
        <begin position="313"/>
        <end position="333"/>
    </location>
</feature>
<dbReference type="PANTHER" id="PTHR30619:SF7">
    <property type="entry name" value="BETA-LACTAMASE DOMAIN PROTEIN"/>
    <property type="match status" value="1"/>
</dbReference>
<feature type="transmembrane region" description="Helical" evidence="6">
    <location>
        <begin position="255"/>
        <end position="279"/>
    </location>
</feature>
<dbReference type="SMART" id="SM00849">
    <property type="entry name" value="Lactamase_B"/>
    <property type="match status" value="1"/>
</dbReference>
<dbReference type="InterPro" id="IPR036866">
    <property type="entry name" value="RibonucZ/Hydroxyglut_hydro"/>
</dbReference>
<comment type="caution">
    <text evidence="8">The sequence shown here is derived from an EMBL/GenBank/DDBJ whole genome shotgun (WGS) entry which is preliminary data.</text>
</comment>
<keyword evidence="3 6" id="KW-0812">Transmembrane</keyword>
<dbReference type="InterPro" id="IPR052159">
    <property type="entry name" value="Competence_DNA_uptake"/>
</dbReference>
<feature type="domain" description="Metallo-beta-lactamase" evidence="7">
    <location>
        <begin position="474"/>
        <end position="672"/>
    </location>
</feature>
<keyword evidence="9" id="KW-1185">Reference proteome</keyword>
<gene>
    <name evidence="8" type="ORF">ACFQ47_07830</name>
</gene>
<evidence type="ECO:0000256" key="3">
    <source>
        <dbReference type="ARBA" id="ARBA00022692"/>
    </source>
</evidence>
<dbReference type="CDD" id="cd07731">
    <property type="entry name" value="ComA-like_MBL-fold"/>
    <property type="match status" value="1"/>
</dbReference>
<dbReference type="InterPro" id="IPR001279">
    <property type="entry name" value="Metallo-B-lactamas"/>
</dbReference>
<name>A0ABW4CQS7_9LACO</name>
<dbReference type="PANTHER" id="PTHR30619">
    <property type="entry name" value="DNA INTERNALIZATION/COMPETENCE PROTEIN COMEC/REC2"/>
    <property type="match status" value="1"/>
</dbReference>
<evidence type="ECO:0000256" key="6">
    <source>
        <dbReference type="SAM" id="Phobius"/>
    </source>
</evidence>
<evidence type="ECO:0000256" key="1">
    <source>
        <dbReference type="ARBA" id="ARBA00004651"/>
    </source>
</evidence>
<evidence type="ECO:0000256" key="4">
    <source>
        <dbReference type="ARBA" id="ARBA00022989"/>
    </source>
</evidence>
<dbReference type="SUPFAM" id="SSF56281">
    <property type="entry name" value="Metallo-hydrolase/oxidoreductase"/>
    <property type="match status" value="1"/>
</dbReference>
<dbReference type="InterPro" id="IPR035681">
    <property type="entry name" value="ComA-like_MBL"/>
</dbReference>
<accession>A0ABW4CQS7</accession>
<organism evidence="8 9">
    <name type="scientific">Lacticaseibacillus yichunensis</name>
    <dbReference type="NCBI Taxonomy" id="2486015"/>
    <lineage>
        <taxon>Bacteria</taxon>
        <taxon>Bacillati</taxon>
        <taxon>Bacillota</taxon>
        <taxon>Bacilli</taxon>
        <taxon>Lactobacillales</taxon>
        <taxon>Lactobacillaceae</taxon>
        <taxon>Lacticaseibacillus</taxon>
    </lineage>
</organism>
<dbReference type="Gene3D" id="3.60.15.10">
    <property type="entry name" value="Ribonuclease Z/Hydroxyacylglutathione hydrolase-like"/>
    <property type="match status" value="1"/>
</dbReference>
<feature type="transmembrane region" description="Helical" evidence="6">
    <location>
        <begin position="447"/>
        <end position="465"/>
    </location>
</feature>
<feature type="transmembrane region" description="Helical" evidence="6">
    <location>
        <begin position="42"/>
        <end position="60"/>
    </location>
</feature>
<dbReference type="NCBIfam" id="TIGR00361">
    <property type="entry name" value="ComEC_Rec2"/>
    <property type="match status" value="1"/>
</dbReference>
<evidence type="ECO:0000256" key="2">
    <source>
        <dbReference type="ARBA" id="ARBA00022475"/>
    </source>
</evidence>
<protein>
    <submittedName>
        <fullName evidence="8">DNA internalization-related competence protein ComEC/Rec2</fullName>
    </submittedName>
</protein>
<keyword evidence="2" id="KW-1003">Cell membrane</keyword>
<dbReference type="InterPro" id="IPR004477">
    <property type="entry name" value="ComEC_N"/>
</dbReference>
<dbReference type="Proteomes" id="UP001597192">
    <property type="component" value="Unassembled WGS sequence"/>
</dbReference>
<keyword evidence="4 6" id="KW-1133">Transmembrane helix</keyword>
<dbReference type="InterPro" id="IPR004797">
    <property type="entry name" value="Competence_ComEC/Rec2"/>
</dbReference>